<dbReference type="InterPro" id="IPR042099">
    <property type="entry name" value="ANL_N_sf"/>
</dbReference>
<comment type="similarity">
    <text evidence="1">Belongs to the ATP-dependent AMP-binding enzyme family.</text>
</comment>
<proteinExistence type="inferred from homology"/>
<accession>A0A8J9S5J4</accession>
<evidence type="ECO:0008006" key="4">
    <source>
        <dbReference type="Google" id="ProtNLM"/>
    </source>
</evidence>
<evidence type="ECO:0000256" key="2">
    <source>
        <dbReference type="ARBA" id="ARBA00022598"/>
    </source>
</evidence>
<dbReference type="PANTHER" id="PTHR43201">
    <property type="entry name" value="ACYL-COA SYNTHETASE"/>
    <property type="match status" value="1"/>
</dbReference>
<dbReference type="EMBL" id="OU594957">
    <property type="protein sequence ID" value="CAG9282275.1"/>
    <property type="molecule type" value="Genomic_DNA"/>
</dbReference>
<sequence>MSFKTIAAAVDAMASRVPLKLAVVSPFQTTATPLTYQGLRDQTRALASWLRGYGYEKGDLLVSDLPNIQENLVLQIACNRLGVGYATAKNAEGLAKFSKVKGALASTGGGVLAEANLSLPVLTGEFVLDLIQNGLDETVIEEVVNDTLDESSTDESLGHGYYNTTTAYTNLQALSHGQEAAAVLHMTEYDVVCVAVTLCHPFGIGSGVCSALQSGASIVLPAVGGIQGCGVPSERAAATWQALRSESCTLLFADTHTLKALPMDSDTAATLRSLRGGVCKTGSGATFLDDIVMLDNVSLRTIGQPPETD</sequence>
<protein>
    <recommendedName>
        <fullName evidence="4">AMP-dependent synthetase/ligase domain-containing protein</fullName>
    </recommendedName>
</protein>
<reference evidence="3" key="1">
    <citation type="submission" date="2022-02" db="EMBL/GenBank/DDBJ databases">
        <authorList>
            <person name="Giguere J D."/>
        </authorList>
    </citation>
    <scope>NUCLEOTIDE SEQUENCE</scope>
    <source>
        <strain evidence="3">CCAP 1055/1</strain>
    </source>
</reference>
<name>A0A8J9S5J4_PHATR</name>
<dbReference type="Gene3D" id="3.40.50.980">
    <property type="match status" value="1"/>
</dbReference>
<dbReference type="SUPFAM" id="SSF56801">
    <property type="entry name" value="Acetyl-CoA synthetase-like"/>
    <property type="match status" value="1"/>
</dbReference>
<dbReference type="Gene3D" id="3.40.50.12780">
    <property type="entry name" value="N-terminal domain of ligase-like"/>
    <property type="match status" value="1"/>
</dbReference>
<evidence type="ECO:0000256" key="1">
    <source>
        <dbReference type="ARBA" id="ARBA00006432"/>
    </source>
</evidence>
<organism evidence="3">
    <name type="scientific">Phaeodactylum tricornutum</name>
    <name type="common">Diatom</name>
    <dbReference type="NCBI Taxonomy" id="2850"/>
    <lineage>
        <taxon>Eukaryota</taxon>
        <taxon>Sar</taxon>
        <taxon>Stramenopiles</taxon>
        <taxon>Ochrophyta</taxon>
        <taxon>Bacillariophyta</taxon>
        <taxon>Bacillariophyceae</taxon>
        <taxon>Bacillariophycidae</taxon>
        <taxon>Naviculales</taxon>
        <taxon>Phaeodactylaceae</taxon>
        <taxon>Phaeodactylum</taxon>
    </lineage>
</organism>
<dbReference type="PANTHER" id="PTHR43201:SF5">
    <property type="entry name" value="MEDIUM-CHAIN ACYL-COA LIGASE ACSF2, MITOCHONDRIAL"/>
    <property type="match status" value="1"/>
</dbReference>
<gene>
    <name evidence="3" type="ORF">PTTT1_LOCUS19105</name>
</gene>
<evidence type="ECO:0000313" key="3">
    <source>
        <dbReference type="EMBL" id="CAG9282275.1"/>
    </source>
</evidence>
<keyword evidence="2" id="KW-0436">Ligase</keyword>
<dbReference type="Proteomes" id="UP000836788">
    <property type="component" value="Chromosome 16"/>
</dbReference>
<dbReference type="GO" id="GO:0031956">
    <property type="term" value="F:medium-chain fatty acid-CoA ligase activity"/>
    <property type="evidence" value="ECO:0007669"/>
    <property type="project" value="TreeGrafter"/>
</dbReference>
<dbReference type="AlphaFoldDB" id="A0A8J9S5J4"/>
<dbReference type="GO" id="GO:0006631">
    <property type="term" value="P:fatty acid metabolic process"/>
    <property type="evidence" value="ECO:0007669"/>
    <property type="project" value="TreeGrafter"/>
</dbReference>